<dbReference type="InterPro" id="IPR021512">
    <property type="entry name" value="DUF3173"/>
</dbReference>
<dbReference type="EMBL" id="JAKHMS010000010">
    <property type="protein sequence ID" value="MCZ3781524.1"/>
    <property type="molecule type" value="Genomic_DNA"/>
</dbReference>
<accession>A0ABT4K728</accession>
<comment type="caution">
    <text evidence="1">The sequence shown here is derived from an EMBL/GenBank/DDBJ whole genome shotgun (WGS) entry which is preliminary data.</text>
</comment>
<sequence>MMSKATVTKKELEAMGFRPNQAKKILHDARQVMVQRGKTFWANPRLEVAPRAIIEEAILGFPLNEGDEDVKD</sequence>
<gene>
    <name evidence="1" type="ORF">L2504_05145</name>
</gene>
<name>A0ABT4K728_9LACO</name>
<reference evidence="1 2" key="1">
    <citation type="submission" date="2022-01" db="EMBL/GenBank/DDBJ databases">
        <title>VMRC isolate genome collection.</title>
        <authorList>
            <person name="France M."/>
            <person name="Rutt L."/>
            <person name="Humphrys M."/>
            <person name="Ravel J."/>
        </authorList>
    </citation>
    <scope>NUCLEOTIDE SEQUENCE [LARGE SCALE GENOMIC DNA]</scope>
    <source>
        <strain evidence="1 2">C0030B4</strain>
    </source>
</reference>
<proteinExistence type="predicted"/>
<evidence type="ECO:0000313" key="1">
    <source>
        <dbReference type="EMBL" id="MCZ3781524.1"/>
    </source>
</evidence>
<evidence type="ECO:0000313" key="2">
    <source>
        <dbReference type="Proteomes" id="UP001527392"/>
    </source>
</evidence>
<dbReference type="RefSeq" id="WP_269312600.1">
    <property type="nucleotide sequence ID" value="NZ_JAKHMO010000009.1"/>
</dbReference>
<dbReference type="Proteomes" id="UP001527392">
    <property type="component" value="Unassembled WGS sequence"/>
</dbReference>
<organism evidence="1 2">
    <name type="scientific">Limosilactobacillus vaginalis</name>
    <dbReference type="NCBI Taxonomy" id="1633"/>
    <lineage>
        <taxon>Bacteria</taxon>
        <taxon>Bacillati</taxon>
        <taxon>Bacillota</taxon>
        <taxon>Bacilli</taxon>
        <taxon>Lactobacillales</taxon>
        <taxon>Lactobacillaceae</taxon>
        <taxon>Limosilactobacillus</taxon>
    </lineage>
</organism>
<protein>
    <submittedName>
        <fullName evidence="1">DUF3173 domain-containing protein</fullName>
    </submittedName>
</protein>
<dbReference type="Pfam" id="PF11372">
    <property type="entry name" value="DUF3173"/>
    <property type="match status" value="1"/>
</dbReference>
<keyword evidence="2" id="KW-1185">Reference proteome</keyword>